<sequence>MRALQLHHATSTSWRSVVDMMVSGSREVSSNDVVGANGELIEVVERGARAWTSGSATFDAQAHTMEICNAALGDASGWPVSDAAHETVANRCADIAFENGFIIERSTTNFSLYGHGEMYLKWGVSYQTACPGGLNLDWIFTTAERRRQQLATGAPHPLKQVRHLLEELMVLVSRVEDGAIYLVTSTGASHIQSMDTVYAIQSLLQQCGMKSDPIRLYAAQITLISEQARESSNINPLRADVTKLLAS</sequence>
<dbReference type="GO" id="GO:0009253">
    <property type="term" value="P:peptidoglycan catabolic process"/>
    <property type="evidence" value="ECO:0007669"/>
    <property type="project" value="InterPro"/>
</dbReference>
<evidence type="ECO:0000313" key="2">
    <source>
        <dbReference type="EMBL" id="MBB2959628.1"/>
    </source>
</evidence>
<dbReference type="InterPro" id="IPR002502">
    <property type="entry name" value="Amidase_domain"/>
</dbReference>
<organism evidence="2 3">
    <name type="scientific">Pseudoclavibacter helvolus</name>
    <dbReference type="NCBI Taxonomy" id="255205"/>
    <lineage>
        <taxon>Bacteria</taxon>
        <taxon>Bacillati</taxon>
        <taxon>Actinomycetota</taxon>
        <taxon>Actinomycetes</taxon>
        <taxon>Micrococcales</taxon>
        <taxon>Microbacteriaceae</taxon>
        <taxon>Pseudoclavibacter</taxon>
    </lineage>
</organism>
<proteinExistence type="predicted"/>
<accession>A0A7W4YHB3</accession>
<protein>
    <recommendedName>
        <fullName evidence="1">N-acetylmuramoyl-L-alanine amidase domain-containing protein</fullName>
    </recommendedName>
</protein>
<dbReference type="EMBL" id="JACHWJ010000012">
    <property type="protein sequence ID" value="MBB2959628.1"/>
    <property type="molecule type" value="Genomic_DNA"/>
</dbReference>
<dbReference type="SUPFAM" id="SSF55846">
    <property type="entry name" value="N-acetylmuramoyl-L-alanine amidase-like"/>
    <property type="match status" value="1"/>
</dbReference>
<gene>
    <name evidence="2" type="ORF">FHX72_003797</name>
</gene>
<name>A0A7W4YHB3_9MICO</name>
<dbReference type="RefSeq" id="WP_221187057.1">
    <property type="nucleotide sequence ID" value="NZ_JACHWJ010000012.1"/>
</dbReference>
<comment type="caution">
    <text evidence="2">The sequence shown here is derived from an EMBL/GenBank/DDBJ whole genome shotgun (WGS) entry which is preliminary data.</text>
</comment>
<reference evidence="2 3" key="1">
    <citation type="submission" date="2020-08" db="EMBL/GenBank/DDBJ databases">
        <title>Sequencing the genomes of 1000 actinobacteria strains.</title>
        <authorList>
            <person name="Klenk H.-P."/>
        </authorList>
    </citation>
    <scope>NUCLEOTIDE SEQUENCE [LARGE SCALE GENOMIC DNA]</scope>
    <source>
        <strain evidence="2 3">DSM 20419</strain>
    </source>
</reference>
<keyword evidence="3" id="KW-1185">Reference proteome</keyword>
<dbReference type="Proteomes" id="UP000545286">
    <property type="component" value="Unassembled WGS sequence"/>
</dbReference>
<dbReference type="InterPro" id="IPR036505">
    <property type="entry name" value="Amidase/PGRP_sf"/>
</dbReference>
<dbReference type="Gene3D" id="3.40.80.10">
    <property type="entry name" value="Peptidoglycan recognition protein-like"/>
    <property type="match status" value="1"/>
</dbReference>
<dbReference type="GO" id="GO:0008745">
    <property type="term" value="F:N-acetylmuramoyl-L-alanine amidase activity"/>
    <property type="evidence" value="ECO:0007669"/>
    <property type="project" value="InterPro"/>
</dbReference>
<dbReference type="Pfam" id="PF01510">
    <property type="entry name" value="Amidase_2"/>
    <property type="match status" value="1"/>
</dbReference>
<evidence type="ECO:0000313" key="3">
    <source>
        <dbReference type="Proteomes" id="UP000545286"/>
    </source>
</evidence>
<dbReference type="AlphaFoldDB" id="A0A7W4YHB3"/>
<evidence type="ECO:0000259" key="1">
    <source>
        <dbReference type="Pfam" id="PF01510"/>
    </source>
</evidence>
<feature type="domain" description="N-acetylmuramoyl-L-alanine amidase" evidence="1">
    <location>
        <begin position="3"/>
        <end position="132"/>
    </location>
</feature>